<evidence type="ECO:0000313" key="7">
    <source>
        <dbReference type="EMBL" id="OCB84705.1"/>
    </source>
</evidence>
<dbReference type="PROSITE" id="PS50003">
    <property type="entry name" value="PH_DOMAIN"/>
    <property type="match status" value="1"/>
</dbReference>
<feature type="domain" description="DH" evidence="5">
    <location>
        <begin position="318"/>
        <end position="507"/>
    </location>
</feature>
<dbReference type="Pfam" id="PF00621">
    <property type="entry name" value="RhoGEF"/>
    <property type="match status" value="1"/>
</dbReference>
<feature type="region of interest" description="Disordered" evidence="3">
    <location>
        <begin position="177"/>
        <end position="203"/>
    </location>
</feature>
<evidence type="ECO:0000259" key="4">
    <source>
        <dbReference type="PROSITE" id="PS50003"/>
    </source>
</evidence>
<feature type="region of interest" description="Disordered" evidence="3">
    <location>
        <begin position="1"/>
        <end position="70"/>
    </location>
</feature>
<dbReference type="GO" id="GO:0005085">
    <property type="term" value="F:guanyl-nucleotide exchange factor activity"/>
    <property type="evidence" value="ECO:0007669"/>
    <property type="project" value="UniProtKB-KW"/>
</dbReference>
<accession>A0A9Q5MYL2</accession>
<evidence type="ECO:0000256" key="2">
    <source>
        <dbReference type="ARBA" id="ARBA00022658"/>
    </source>
</evidence>
<dbReference type="InterPro" id="IPR001180">
    <property type="entry name" value="CNH_dom"/>
</dbReference>
<evidence type="ECO:0000256" key="1">
    <source>
        <dbReference type="ARBA" id="ARBA00022553"/>
    </source>
</evidence>
<dbReference type="SUPFAM" id="SSF50729">
    <property type="entry name" value="PH domain-like"/>
    <property type="match status" value="1"/>
</dbReference>
<dbReference type="PROSITE" id="PS50010">
    <property type="entry name" value="DH_2"/>
    <property type="match status" value="1"/>
</dbReference>
<evidence type="ECO:0000259" key="5">
    <source>
        <dbReference type="PROSITE" id="PS50010"/>
    </source>
</evidence>
<dbReference type="SMART" id="SM00036">
    <property type="entry name" value="CNH"/>
    <property type="match status" value="1"/>
</dbReference>
<evidence type="ECO:0000256" key="3">
    <source>
        <dbReference type="SAM" id="MobiDB-lite"/>
    </source>
</evidence>
<dbReference type="PANTHER" id="PTHR46572">
    <property type="entry name" value="RHO1 GDP-GTP EXCHANGE PROTEIN 1-RELATED"/>
    <property type="match status" value="1"/>
</dbReference>
<dbReference type="Gene3D" id="1.20.900.10">
    <property type="entry name" value="Dbl homology (DH) domain"/>
    <property type="match status" value="1"/>
</dbReference>
<dbReference type="SMART" id="SM00233">
    <property type="entry name" value="PH"/>
    <property type="match status" value="1"/>
</dbReference>
<gene>
    <name evidence="7" type="ORF">A7U60_g8226</name>
</gene>
<evidence type="ECO:0008006" key="9">
    <source>
        <dbReference type="Google" id="ProtNLM"/>
    </source>
</evidence>
<dbReference type="AlphaFoldDB" id="A0A9Q5MYL2"/>
<feature type="domain" description="CNH" evidence="6">
    <location>
        <begin position="708"/>
        <end position="1013"/>
    </location>
</feature>
<dbReference type="PANTHER" id="PTHR46572:SF1">
    <property type="entry name" value="RHO1 GUANINE NUCLEOTIDE EXCHANGE FACTOR TUS1"/>
    <property type="match status" value="1"/>
</dbReference>
<name>A0A9Q5MYL2_SANBA</name>
<dbReference type="InterPro" id="IPR052233">
    <property type="entry name" value="Rho-type_GEFs"/>
</dbReference>
<dbReference type="InterPro" id="IPR001849">
    <property type="entry name" value="PH_domain"/>
</dbReference>
<dbReference type="PROSITE" id="PS50219">
    <property type="entry name" value="CNH"/>
    <property type="match status" value="1"/>
</dbReference>
<reference evidence="7" key="1">
    <citation type="submission" date="2016-06" db="EMBL/GenBank/DDBJ databases">
        <title>Draft Genome sequence of the fungus Inonotus baumii.</title>
        <authorList>
            <person name="Zhu H."/>
            <person name="Lin W."/>
        </authorList>
    </citation>
    <scope>NUCLEOTIDE SEQUENCE</scope>
    <source>
        <strain evidence="7">821</strain>
    </source>
</reference>
<dbReference type="OrthoDB" id="2272012at2759"/>
<evidence type="ECO:0000313" key="8">
    <source>
        <dbReference type="Proteomes" id="UP000757232"/>
    </source>
</evidence>
<keyword evidence="2" id="KW-0344">Guanine-nucleotide releasing factor</keyword>
<organism evidence="7 8">
    <name type="scientific">Sanghuangporus baumii</name>
    <name type="common">Phellinus baumii</name>
    <dbReference type="NCBI Taxonomy" id="108892"/>
    <lineage>
        <taxon>Eukaryota</taxon>
        <taxon>Fungi</taxon>
        <taxon>Dikarya</taxon>
        <taxon>Basidiomycota</taxon>
        <taxon>Agaricomycotina</taxon>
        <taxon>Agaricomycetes</taxon>
        <taxon>Hymenochaetales</taxon>
        <taxon>Hymenochaetaceae</taxon>
        <taxon>Sanghuangporus</taxon>
    </lineage>
</organism>
<dbReference type="SUPFAM" id="SSF48065">
    <property type="entry name" value="DBL homology domain (DH-domain)"/>
    <property type="match status" value="1"/>
</dbReference>
<feature type="domain" description="PH" evidence="4">
    <location>
        <begin position="542"/>
        <end position="670"/>
    </location>
</feature>
<proteinExistence type="predicted"/>
<keyword evidence="1" id="KW-0597">Phosphoprotein</keyword>
<evidence type="ECO:0000259" key="6">
    <source>
        <dbReference type="PROSITE" id="PS50219"/>
    </source>
</evidence>
<protein>
    <recommendedName>
        <fullName evidence="9">Rho1 guanine nucleotide exchange factor 1</fullName>
    </recommendedName>
</protein>
<dbReference type="SMART" id="SM00325">
    <property type="entry name" value="RhoGEF"/>
    <property type="match status" value="1"/>
</dbReference>
<dbReference type="InterPro" id="IPR000219">
    <property type="entry name" value="DH_dom"/>
</dbReference>
<dbReference type="InterPro" id="IPR035899">
    <property type="entry name" value="DBL_dom_sf"/>
</dbReference>
<dbReference type="EMBL" id="LNZH02000214">
    <property type="protein sequence ID" value="OCB84705.1"/>
    <property type="molecule type" value="Genomic_DNA"/>
</dbReference>
<dbReference type="Pfam" id="PF00780">
    <property type="entry name" value="CNH"/>
    <property type="match status" value="1"/>
</dbReference>
<keyword evidence="8" id="KW-1185">Reference proteome</keyword>
<dbReference type="Gene3D" id="2.30.29.30">
    <property type="entry name" value="Pleckstrin-homology domain (PH domain)/Phosphotyrosine-binding domain (PTB)"/>
    <property type="match status" value="1"/>
</dbReference>
<dbReference type="InterPro" id="IPR041675">
    <property type="entry name" value="PH_5"/>
</dbReference>
<dbReference type="Pfam" id="PF15405">
    <property type="entry name" value="PH_5"/>
    <property type="match status" value="1"/>
</dbReference>
<feature type="compositionally biased region" description="Pro residues" evidence="3">
    <location>
        <begin position="36"/>
        <end position="45"/>
    </location>
</feature>
<sequence length="1085" mass="122270">MSYPYDQSGRPQPHITIPVASSSSTGSNSYYSNSDPRPPPVPPKPANLSPIDSNSNWNSGGFGYPHSQLQPSQASWEQYAEAANLQYNPVRDHYEGHGYERYENNGYGDYGYEHEHRYGYLNGNGNGGERTPNATQTHRNGNGYDNADEDYFSNPFSPSASPTASYYHMHEGIDAHGRSRQSSYATDLQRPASYTEGCSPVTTSTYDPDGGGFAFPEPEVNRSLSQRAHAPSIRRQAISDIGPAPSLHRNVSYASSYAPSLQSVDSTDALTEELSNLTLESEEGLRRFQAGELAATDEEWHKLVPETAREALGEKEVQRQSILFEIFKSERDYVRDLETVFEVIVDPLRTSNVFGEGKADEFIYSTFWNLHDVLSFHQRMLGSLFVRQQEQHPLIHSVSDIILETVLQFQPPYEEYIKHYPLSEARHRKEHKHNPAYRSFLQNVSQNPRIRKRDLVTFLSRPVTRLPRLSLLLETLLKKTDEDHPDQDSMPLIIGILGDFVKSTQPGIEAAESRVKFWNVMENLVFRKGEIMDLDEQDESRTLVHSQTLARRLRSEIDWHGWNDFFVVLLDHYLLITREWKRPSGVKYEVASRPIPLEFLRLGQFDQPPETRKERSEEGSLLDNLRSQQRPQYPFTIYHAAAKSSRRYTLYTNTEAGRRKWRDVLTEAIVLHQARQDANKWFAPSTIDDGVFRVRSVRVPLSSTELFTGAITAAATFASGGSNFLIVGCEGGIYVSMRGEKSFRRVLTFQNATYITALQEHKKILLLTDNTLLAYSMDIMARVSQGSAPPKSLDASMEKVSGTDNVTLAKAGIVKDRTVVVYAAKSFRQTTMHVLEALQRPVISRFHPNKSSSFKPFGSPFYVPRTAYDITILSKTIAIAGEKGVMIVDPTNLSGNAVLAVPDCTASSQDPRVADLKARCDESKPLGLARVSKGKNMVIYEDFGCYIDRHGLPLSEARVVRWECKASRFVDRQEHVLLFSSEFIEIRHKATGRLVQVIEGVDIHLHNAGYAYPGPIPSETESVADGEQEPLENVPILISRRGKWNDVHGQSFELLELLKTSPIISSPVGPTPVSPVMSMEQIWRL</sequence>
<dbReference type="InterPro" id="IPR011993">
    <property type="entry name" value="PH-like_dom_sf"/>
</dbReference>
<dbReference type="Proteomes" id="UP000757232">
    <property type="component" value="Unassembled WGS sequence"/>
</dbReference>
<feature type="compositionally biased region" description="Low complexity" evidence="3">
    <location>
        <begin position="21"/>
        <end position="34"/>
    </location>
</feature>
<comment type="caution">
    <text evidence="7">The sequence shown here is derived from an EMBL/GenBank/DDBJ whole genome shotgun (WGS) entry which is preliminary data.</text>
</comment>